<dbReference type="RefSeq" id="XP_014153376.1">
    <property type="nucleotide sequence ID" value="XM_014297901.1"/>
</dbReference>
<evidence type="ECO:0000313" key="2">
    <source>
        <dbReference type="EMBL" id="KNC79474.1"/>
    </source>
</evidence>
<evidence type="ECO:0000313" key="3">
    <source>
        <dbReference type="Proteomes" id="UP000054560"/>
    </source>
</evidence>
<reference evidence="2 3" key="1">
    <citation type="submission" date="2011-02" db="EMBL/GenBank/DDBJ databases">
        <title>The Genome Sequence of Sphaeroforma arctica JP610.</title>
        <authorList>
            <consortium name="The Broad Institute Genome Sequencing Platform"/>
            <person name="Russ C."/>
            <person name="Cuomo C."/>
            <person name="Young S.K."/>
            <person name="Zeng Q."/>
            <person name="Gargeya S."/>
            <person name="Alvarado L."/>
            <person name="Berlin A."/>
            <person name="Chapman S.B."/>
            <person name="Chen Z."/>
            <person name="Freedman E."/>
            <person name="Gellesch M."/>
            <person name="Goldberg J."/>
            <person name="Griggs A."/>
            <person name="Gujja S."/>
            <person name="Heilman E."/>
            <person name="Heiman D."/>
            <person name="Howarth C."/>
            <person name="Mehta T."/>
            <person name="Neiman D."/>
            <person name="Pearson M."/>
            <person name="Roberts A."/>
            <person name="Saif S."/>
            <person name="Shea T."/>
            <person name="Shenoy N."/>
            <person name="Sisk P."/>
            <person name="Stolte C."/>
            <person name="Sykes S."/>
            <person name="White J."/>
            <person name="Yandava C."/>
            <person name="Burger G."/>
            <person name="Gray M.W."/>
            <person name="Holland P.W.H."/>
            <person name="King N."/>
            <person name="Lang F.B.F."/>
            <person name="Roger A.J."/>
            <person name="Ruiz-Trillo I."/>
            <person name="Haas B."/>
            <person name="Nusbaum C."/>
            <person name="Birren B."/>
        </authorList>
    </citation>
    <scope>NUCLEOTIDE SEQUENCE [LARGE SCALE GENOMIC DNA]</scope>
    <source>
        <strain evidence="2 3">JP610</strain>
    </source>
</reference>
<proteinExistence type="predicted"/>
<organism evidence="2 3">
    <name type="scientific">Sphaeroforma arctica JP610</name>
    <dbReference type="NCBI Taxonomy" id="667725"/>
    <lineage>
        <taxon>Eukaryota</taxon>
        <taxon>Ichthyosporea</taxon>
        <taxon>Ichthyophonida</taxon>
        <taxon>Sphaeroforma</taxon>
    </lineage>
</organism>
<dbReference type="EMBL" id="KQ242298">
    <property type="protein sequence ID" value="KNC79474.1"/>
    <property type="molecule type" value="Genomic_DNA"/>
</dbReference>
<feature type="compositionally biased region" description="Basic residues" evidence="1">
    <location>
        <begin position="51"/>
        <end position="65"/>
    </location>
</feature>
<sequence length="219" mass="24440">VGYTWEDGPGLWDDVEGTLKNFVVARDAILSEISDSSAKPAVIGSSTSQLPHKKWGGTLNRKHGTLKSSKSIKAERKQSVIGSLSLETLPSRKKSGSKKSGMESPLSKRKLPGPNLFEKKLSNELSEENEAPTQSYTFTGNECTRWLGQEYSLTNEECILLCQEMLDKDRIALVTPRGREGRFAVEVKRDLIYRIVPESERPKIDITDKPSERLTKTKS</sequence>
<feature type="region of interest" description="Disordered" evidence="1">
    <location>
        <begin position="40"/>
        <end position="78"/>
    </location>
</feature>
<evidence type="ECO:0000256" key="1">
    <source>
        <dbReference type="SAM" id="MobiDB-lite"/>
    </source>
</evidence>
<dbReference type="GeneID" id="25908633"/>
<dbReference type="Proteomes" id="UP000054560">
    <property type="component" value="Unassembled WGS sequence"/>
</dbReference>
<feature type="non-terminal residue" evidence="2">
    <location>
        <position position="1"/>
    </location>
</feature>
<protein>
    <submittedName>
        <fullName evidence="2">Uncharacterized protein</fullName>
    </submittedName>
</protein>
<gene>
    <name evidence="2" type="ORF">SARC_08129</name>
</gene>
<accession>A0A0L0FRZ6</accession>
<name>A0A0L0FRZ6_9EUKA</name>
<dbReference type="AlphaFoldDB" id="A0A0L0FRZ6"/>
<feature type="region of interest" description="Disordered" evidence="1">
    <location>
        <begin position="90"/>
        <end position="115"/>
    </location>
</feature>
<keyword evidence="3" id="KW-1185">Reference proteome</keyword>